<evidence type="ECO:0000313" key="2">
    <source>
        <dbReference type="EMBL" id="OLN87223.1"/>
    </source>
</evidence>
<feature type="region of interest" description="Disordered" evidence="1">
    <location>
        <begin position="173"/>
        <end position="192"/>
    </location>
</feature>
<evidence type="ECO:0000313" key="3">
    <source>
        <dbReference type="Proteomes" id="UP000186583"/>
    </source>
</evidence>
<reference evidence="2 3" key="1">
    <citation type="submission" date="2016-11" db="EMBL/GenBank/DDBJ databases">
        <title>Draft Genome Assembly of Colletotrichum chlorophyti a pathogen of herbaceous plants.</title>
        <authorList>
            <person name="Gan P."/>
            <person name="Narusaka M."/>
            <person name="Tsushima A."/>
            <person name="Narusaka Y."/>
            <person name="Takano Y."/>
            <person name="Shirasu K."/>
        </authorList>
    </citation>
    <scope>NUCLEOTIDE SEQUENCE [LARGE SCALE GENOMIC DNA]</scope>
    <source>
        <strain evidence="2 3">NTL11</strain>
    </source>
</reference>
<dbReference type="OrthoDB" id="3649348at2759"/>
<evidence type="ECO:0000256" key="1">
    <source>
        <dbReference type="SAM" id="MobiDB-lite"/>
    </source>
</evidence>
<keyword evidence="3" id="KW-1185">Reference proteome</keyword>
<proteinExistence type="predicted"/>
<feature type="region of interest" description="Disordered" evidence="1">
    <location>
        <begin position="1"/>
        <end position="30"/>
    </location>
</feature>
<sequence>MQAWHTEASREARNQQDAPSSIRELIEKRDNDVRPSAIPVALCGKTEQVGRGVIEGLKPEYEGEPLYPSKHHTPPGEKHPPFPPRLHEIRLSANMTRVSAARKVVHFITTPVSGAVILPALLSNQPPPSHPDSSAIGSGNYATPPRAVILGGAFDDATTEVLRKAVAETQGAREVPWLSQDSSKPAPPLGPEYGKAMVARVKEALTRLEGEGKLDGSYGGAEWY</sequence>
<dbReference type="EMBL" id="MPGH01000101">
    <property type="protein sequence ID" value="OLN87223.1"/>
    <property type="molecule type" value="Genomic_DNA"/>
</dbReference>
<gene>
    <name evidence="2" type="ORF">CCHL11_03602</name>
</gene>
<accession>A0A1Q8RST1</accession>
<comment type="caution">
    <text evidence="2">The sequence shown here is derived from an EMBL/GenBank/DDBJ whole genome shotgun (WGS) entry which is preliminary data.</text>
</comment>
<dbReference type="AlphaFoldDB" id="A0A1Q8RST1"/>
<organism evidence="2 3">
    <name type="scientific">Colletotrichum chlorophyti</name>
    <dbReference type="NCBI Taxonomy" id="708187"/>
    <lineage>
        <taxon>Eukaryota</taxon>
        <taxon>Fungi</taxon>
        <taxon>Dikarya</taxon>
        <taxon>Ascomycota</taxon>
        <taxon>Pezizomycotina</taxon>
        <taxon>Sordariomycetes</taxon>
        <taxon>Hypocreomycetidae</taxon>
        <taxon>Glomerellales</taxon>
        <taxon>Glomerellaceae</taxon>
        <taxon>Colletotrichum</taxon>
    </lineage>
</organism>
<name>A0A1Q8RST1_9PEZI</name>
<dbReference type="Proteomes" id="UP000186583">
    <property type="component" value="Unassembled WGS sequence"/>
</dbReference>
<feature type="region of interest" description="Disordered" evidence="1">
    <location>
        <begin position="60"/>
        <end position="80"/>
    </location>
</feature>
<protein>
    <submittedName>
        <fullName evidence="2">Uncharacterized protein</fullName>
    </submittedName>
</protein>